<evidence type="ECO:0000256" key="1">
    <source>
        <dbReference type="SAM" id="Phobius"/>
    </source>
</evidence>
<evidence type="ECO:0000313" key="2">
    <source>
        <dbReference type="EMBL" id="GIG12739.1"/>
    </source>
</evidence>
<gene>
    <name evidence="2" type="ORF">Cme02nite_10710</name>
</gene>
<sequence>MGALAAAGLMHSIALAARWAFGAPAPQPFSWRGFALMWLIFAAISTLSGWWDRRRSAVAEPEEQPGAPRALRIFSDAAGVAWAATAVAAYTMAVDSELPLPWAALATALAFVPMGVAHHLTDRYEPAPATAAPQPAP</sequence>
<feature type="transmembrane region" description="Helical" evidence="1">
    <location>
        <begin position="99"/>
        <end position="117"/>
    </location>
</feature>
<accession>A0A8J3PDJ5</accession>
<keyword evidence="1" id="KW-1133">Transmembrane helix</keyword>
<evidence type="ECO:0000313" key="3">
    <source>
        <dbReference type="Proteomes" id="UP000660339"/>
    </source>
</evidence>
<feature type="transmembrane region" description="Helical" evidence="1">
    <location>
        <begin position="32"/>
        <end position="52"/>
    </location>
</feature>
<name>A0A8J3PDJ5_9ACTN</name>
<feature type="transmembrane region" description="Helical" evidence="1">
    <location>
        <begin position="73"/>
        <end position="93"/>
    </location>
</feature>
<dbReference type="Proteomes" id="UP000660339">
    <property type="component" value="Unassembled WGS sequence"/>
</dbReference>
<organism evidence="2 3">
    <name type="scientific">Catellatospora methionotrophica</name>
    <dbReference type="NCBI Taxonomy" id="121620"/>
    <lineage>
        <taxon>Bacteria</taxon>
        <taxon>Bacillati</taxon>
        <taxon>Actinomycetota</taxon>
        <taxon>Actinomycetes</taxon>
        <taxon>Micromonosporales</taxon>
        <taxon>Micromonosporaceae</taxon>
        <taxon>Catellatospora</taxon>
    </lineage>
</organism>
<protein>
    <submittedName>
        <fullName evidence="2">Uncharacterized protein</fullName>
    </submittedName>
</protein>
<dbReference type="EMBL" id="BONJ01000003">
    <property type="protein sequence ID" value="GIG12739.1"/>
    <property type="molecule type" value="Genomic_DNA"/>
</dbReference>
<keyword evidence="1" id="KW-0472">Membrane</keyword>
<reference evidence="2" key="1">
    <citation type="submission" date="2021-01" db="EMBL/GenBank/DDBJ databases">
        <title>Whole genome shotgun sequence of Catellatospora methionotrophica NBRC 14553.</title>
        <authorList>
            <person name="Komaki H."/>
            <person name="Tamura T."/>
        </authorList>
    </citation>
    <scope>NUCLEOTIDE SEQUENCE</scope>
    <source>
        <strain evidence="2">NBRC 14553</strain>
    </source>
</reference>
<keyword evidence="3" id="KW-1185">Reference proteome</keyword>
<comment type="caution">
    <text evidence="2">The sequence shown here is derived from an EMBL/GenBank/DDBJ whole genome shotgun (WGS) entry which is preliminary data.</text>
</comment>
<proteinExistence type="predicted"/>
<keyword evidence="1" id="KW-0812">Transmembrane</keyword>
<dbReference type="AlphaFoldDB" id="A0A8J3PDJ5"/>